<name>A0ABV0KQ07_9CYAN</name>
<dbReference type="Pfam" id="PF01625">
    <property type="entry name" value="PMSR"/>
    <property type="match status" value="1"/>
</dbReference>
<feature type="compositionally biased region" description="Polar residues" evidence="6">
    <location>
        <begin position="1"/>
        <end position="16"/>
    </location>
</feature>
<evidence type="ECO:0000259" key="7">
    <source>
        <dbReference type="Pfam" id="PF00561"/>
    </source>
</evidence>
<dbReference type="Pfam" id="PF00561">
    <property type="entry name" value="Abhydrolase_1"/>
    <property type="match status" value="1"/>
</dbReference>
<evidence type="ECO:0000256" key="5">
    <source>
        <dbReference type="HAMAP-Rule" id="MF_01401"/>
    </source>
</evidence>
<dbReference type="Gene3D" id="3.40.50.1820">
    <property type="entry name" value="alpha/beta hydrolase"/>
    <property type="match status" value="1"/>
</dbReference>
<sequence>MTQSDVTQPTSGQASDGGTIGRNEPIIQPQFRTIDGLSIRYAESEDPGRGAHALLLSPWPESLYAFEPTWARLAEHAHLVAVDLPGFGHSERRDALMSPRAMGEFIVRLADEFELEQPHVVGHDIATSASLFAAALQPGRFRSLVVGSGGAAVPLQLGVVLKELVEAPDLEPYRRTDGRQFVTRAMGRIERVPSDIAREDYLSSYEGTRFAESMRYVRNFPTDLPVLGERLPSIRTPVLIIAGRRDPLVPLVNAEFLQEKLPASKLAVLDAGHYTWEEASDEYAAIVTGWWGGGYAVVGHLAGDLNEKNGATHPVTTDVQQTEVAVLAGGCFWGVEDILREVPGVIDTEAGYTGGWLENPTYEDTHDSQSGHAEAVRVTFDPAVLSFEELLDRWFFRLHDPTTLNRQGNDIGTQYRSAIFPQTEEQQAIAERVIARVAASGRWKRSVTTSIEPAATWYSAEEYHQDYLRKHPGGYTCHYLRD</sequence>
<proteinExistence type="inferred from homology"/>
<evidence type="ECO:0000259" key="8">
    <source>
        <dbReference type="Pfam" id="PF01625"/>
    </source>
</evidence>
<dbReference type="EC" id="1.8.4.11" evidence="5"/>
<accession>A0ABV0KQ07</accession>
<dbReference type="RefSeq" id="WP_199305197.1">
    <property type="nucleotide sequence ID" value="NZ_JAMPLM010000030.1"/>
</dbReference>
<feature type="region of interest" description="Disordered" evidence="6">
    <location>
        <begin position="1"/>
        <end position="26"/>
    </location>
</feature>
<dbReference type="InterPro" id="IPR002569">
    <property type="entry name" value="Met_Sox_Rdtase_MsrA_dom"/>
</dbReference>
<dbReference type="Gene3D" id="3.30.1060.10">
    <property type="entry name" value="Peptide methionine sulphoxide reductase MsrA"/>
    <property type="match status" value="1"/>
</dbReference>
<evidence type="ECO:0000256" key="1">
    <source>
        <dbReference type="ARBA" id="ARBA00005591"/>
    </source>
</evidence>
<dbReference type="NCBIfam" id="TIGR00401">
    <property type="entry name" value="msrA"/>
    <property type="match status" value="1"/>
</dbReference>
<dbReference type="EMBL" id="JAMPLM010000030">
    <property type="protein sequence ID" value="MEP1061280.1"/>
    <property type="molecule type" value="Genomic_DNA"/>
</dbReference>
<comment type="similarity">
    <text evidence="1 5">Belongs to the MsrA Met sulfoxide reductase family.</text>
</comment>
<dbReference type="PRINTS" id="PR00111">
    <property type="entry name" value="ABHYDROLASE"/>
</dbReference>
<dbReference type="InterPro" id="IPR029058">
    <property type="entry name" value="AB_hydrolase_fold"/>
</dbReference>
<dbReference type="SUPFAM" id="SSF53474">
    <property type="entry name" value="alpha/beta-Hydrolases"/>
    <property type="match status" value="1"/>
</dbReference>
<dbReference type="SUPFAM" id="SSF55068">
    <property type="entry name" value="Peptide methionine sulfoxide reductase"/>
    <property type="match status" value="1"/>
</dbReference>
<keyword evidence="2 5" id="KW-0560">Oxidoreductase</keyword>
<evidence type="ECO:0000256" key="3">
    <source>
        <dbReference type="ARBA" id="ARBA00047806"/>
    </source>
</evidence>
<dbReference type="InterPro" id="IPR000073">
    <property type="entry name" value="AB_hydrolase_1"/>
</dbReference>
<comment type="caution">
    <text evidence="9">The sequence shown here is derived from an EMBL/GenBank/DDBJ whole genome shotgun (WGS) entry which is preliminary data.</text>
</comment>
<feature type="active site" evidence="5">
    <location>
        <position position="331"/>
    </location>
</feature>
<evidence type="ECO:0000313" key="10">
    <source>
        <dbReference type="Proteomes" id="UP001476950"/>
    </source>
</evidence>
<reference evidence="9 10" key="1">
    <citation type="submission" date="2022-04" db="EMBL/GenBank/DDBJ databases">
        <title>Positive selection, recombination, and allopatry shape intraspecific diversity of widespread and dominant cyanobacteria.</title>
        <authorList>
            <person name="Wei J."/>
            <person name="Shu W."/>
            <person name="Hu C."/>
        </authorList>
    </citation>
    <scope>NUCLEOTIDE SEQUENCE [LARGE SCALE GENOMIC DNA]</scope>
    <source>
        <strain evidence="9 10">AS-A4</strain>
    </source>
</reference>
<dbReference type="GO" id="GO:0008113">
    <property type="term" value="F:peptide-methionine (S)-S-oxide reductase activity"/>
    <property type="evidence" value="ECO:0007669"/>
    <property type="project" value="UniProtKB-EC"/>
</dbReference>
<comment type="catalytic activity">
    <reaction evidence="4 5">
        <text>[thioredoxin]-disulfide + L-methionine + H2O = L-methionine (S)-S-oxide + [thioredoxin]-dithiol</text>
        <dbReference type="Rhea" id="RHEA:19993"/>
        <dbReference type="Rhea" id="RHEA-COMP:10698"/>
        <dbReference type="Rhea" id="RHEA-COMP:10700"/>
        <dbReference type="ChEBI" id="CHEBI:15377"/>
        <dbReference type="ChEBI" id="CHEBI:29950"/>
        <dbReference type="ChEBI" id="CHEBI:50058"/>
        <dbReference type="ChEBI" id="CHEBI:57844"/>
        <dbReference type="ChEBI" id="CHEBI:58772"/>
        <dbReference type="EC" id="1.8.4.11"/>
    </reaction>
</comment>
<evidence type="ECO:0000256" key="6">
    <source>
        <dbReference type="SAM" id="MobiDB-lite"/>
    </source>
</evidence>
<dbReference type="PANTHER" id="PTHR43774:SF1">
    <property type="entry name" value="PEPTIDE METHIONINE SULFOXIDE REDUCTASE MSRA 2"/>
    <property type="match status" value="1"/>
</dbReference>
<dbReference type="PANTHER" id="PTHR43774">
    <property type="entry name" value="PEPTIDE METHIONINE SULFOXIDE REDUCTASE"/>
    <property type="match status" value="1"/>
</dbReference>
<evidence type="ECO:0000313" key="9">
    <source>
        <dbReference type="EMBL" id="MEP1061280.1"/>
    </source>
</evidence>
<dbReference type="HAMAP" id="MF_01401">
    <property type="entry name" value="MsrA"/>
    <property type="match status" value="1"/>
</dbReference>
<organism evidence="9 10">
    <name type="scientific">Stenomitos frigidus AS-A4</name>
    <dbReference type="NCBI Taxonomy" id="2933935"/>
    <lineage>
        <taxon>Bacteria</taxon>
        <taxon>Bacillati</taxon>
        <taxon>Cyanobacteriota</taxon>
        <taxon>Cyanophyceae</taxon>
        <taxon>Leptolyngbyales</taxon>
        <taxon>Leptolyngbyaceae</taxon>
        <taxon>Stenomitos</taxon>
    </lineage>
</organism>
<evidence type="ECO:0000256" key="4">
    <source>
        <dbReference type="ARBA" id="ARBA00048782"/>
    </source>
</evidence>
<keyword evidence="10" id="KW-1185">Reference proteome</keyword>
<comment type="function">
    <text evidence="5">Has an important function as a repair enzyme for proteins that have been inactivated by oxidation. Catalyzes the reversible oxidation-reduction of methionine sulfoxide in proteins to methionine.</text>
</comment>
<gene>
    <name evidence="5 9" type="primary">msrA</name>
    <name evidence="9" type="ORF">NDI38_22880</name>
</gene>
<dbReference type="InterPro" id="IPR036509">
    <property type="entry name" value="Met_Sox_Rdtase_MsrA_sf"/>
</dbReference>
<feature type="domain" description="AB hydrolase-1" evidence="7">
    <location>
        <begin position="59"/>
        <end position="276"/>
    </location>
</feature>
<comment type="catalytic activity">
    <reaction evidence="3 5">
        <text>L-methionyl-[protein] + [thioredoxin]-disulfide + H2O = L-methionyl-(S)-S-oxide-[protein] + [thioredoxin]-dithiol</text>
        <dbReference type="Rhea" id="RHEA:14217"/>
        <dbReference type="Rhea" id="RHEA-COMP:10698"/>
        <dbReference type="Rhea" id="RHEA-COMP:10700"/>
        <dbReference type="Rhea" id="RHEA-COMP:12313"/>
        <dbReference type="Rhea" id="RHEA-COMP:12315"/>
        <dbReference type="ChEBI" id="CHEBI:15377"/>
        <dbReference type="ChEBI" id="CHEBI:16044"/>
        <dbReference type="ChEBI" id="CHEBI:29950"/>
        <dbReference type="ChEBI" id="CHEBI:44120"/>
        <dbReference type="ChEBI" id="CHEBI:50058"/>
        <dbReference type="EC" id="1.8.4.11"/>
    </reaction>
</comment>
<feature type="domain" description="Peptide methionine sulphoxide reductase MsrA" evidence="8">
    <location>
        <begin position="325"/>
        <end position="477"/>
    </location>
</feature>
<evidence type="ECO:0000256" key="2">
    <source>
        <dbReference type="ARBA" id="ARBA00023002"/>
    </source>
</evidence>
<dbReference type="Proteomes" id="UP001476950">
    <property type="component" value="Unassembled WGS sequence"/>
</dbReference>
<protein>
    <recommendedName>
        <fullName evidence="5">Peptide methionine sulfoxide reductase MsrA</fullName>
        <shortName evidence="5">Protein-methionine-S-oxide reductase</shortName>
        <ecNumber evidence="5">1.8.4.11</ecNumber>
    </recommendedName>
    <alternativeName>
        <fullName evidence="5">Peptide-methionine (S)-S-oxide reductase</fullName>
        <shortName evidence="5">Peptide Met(O) reductase</shortName>
    </alternativeName>
</protein>